<organism evidence="2 3">
    <name type="scientific">Hyphomicrobium facile</name>
    <dbReference type="NCBI Taxonomy" id="51670"/>
    <lineage>
        <taxon>Bacteria</taxon>
        <taxon>Pseudomonadati</taxon>
        <taxon>Pseudomonadota</taxon>
        <taxon>Alphaproteobacteria</taxon>
        <taxon>Hyphomicrobiales</taxon>
        <taxon>Hyphomicrobiaceae</taxon>
        <taxon>Hyphomicrobium</taxon>
    </lineage>
</organism>
<keyword evidence="1" id="KW-1133">Transmembrane helix</keyword>
<protein>
    <submittedName>
        <fullName evidence="2">Uncharacterized protein</fullName>
    </submittedName>
</protein>
<dbReference type="STRING" id="51670.SAMN04488557_0306"/>
<keyword evidence="3" id="KW-1185">Reference proteome</keyword>
<dbReference type="RefSeq" id="WP_280140511.1">
    <property type="nucleotide sequence ID" value="NZ_FPCH01000001.1"/>
</dbReference>
<evidence type="ECO:0000313" key="2">
    <source>
        <dbReference type="EMBL" id="SFV26056.1"/>
    </source>
</evidence>
<proteinExistence type="predicted"/>
<dbReference type="EMBL" id="FPCH01000001">
    <property type="protein sequence ID" value="SFV26056.1"/>
    <property type="molecule type" value="Genomic_DNA"/>
</dbReference>
<feature type="transmembrane region" description="Helical" evidence="1">
    <location>
        <begin position="7"/>
        <end position="25"/>
    </location>
</feature>
<gene>
    <name evidence="2" type="ORF">SAMN04488557_0306</name>
</gene>
<evidence type="ECO:0000313" key="3">
    <source>
        <dbReference type="Proteomes" id="UP000199423"/>
    </source>
</evidence>
<reference evidence="3" key="1">
    <citation type="submission" date="2016-10" db="EMBL/GenBank/DDBJ databases">
        <authorList>
            <person name="Varghese N."/>
            <person name="Submissions S."/>
        </authorList>
    </citation>
    <scope>NUCLEOTIDE SEQUENCE [LARGE SCALE GENOMIC DNA]</scope>
    <source>
        <strain evidence="3">DSM 1565</strain>
    </source>
</reference>
<dbReference type="AlphaFoldDB" id="A0A1I7MUN1"/>
<sequence>MQPIQKIIFHIVLIAGIAIIVSHYGHMGEAFSPADAQDAHSVK</sequence>
<keyword evidence="1" id="KW-0472">Membrane</keyword>
<dbReference type="Proteomes" id="UP000199423">
    <property type="component" value="Unassembled WGS sequence"/>
</dbReference>
<accession>A0A1I7MUN1</accession>
<keyword evidence="1" id="KW-0812">Transmembrane</keyword>
<name>A0A1I7MUN1_9HYPH</name>
<evidence type="ECO:0000256" key="1">
    <source>
        <dbReference type="SAM" id="Phobius"/>
    </source>
</evidence>